<proteinExistence type="predicted"/>
<reference evidence="1" key="1">
    <citation type="submission" date="2019-07" db="EMBL/GenBank/DDBJ databases">
        <authorList>
            <person name="Palmer J.M."/>
        </authorList>
    </citation>
    <scope>NUCLEOTIDE SEQUENCE</scope>
    <source>
        <strain evidence="1">PC9</strain>
    </source>
</reference>
<gene>
    <name evidence="1" type="ORF">PC9H_008275</name>
</gene>
<organism evidence="1 2">
    <name type="scientific">Pleurotus ostreatus</name>
    <name type="common">Oyster mushroom</name>
    <name type="synonym">White-rot fungus</name>
    <dbReference type="NCBI Taxonomy" id="5322"/>
    <lineage>
        <taxon>Eukaryota</taxon>
        <taxon>Fungi</taxon>
        <taxon>Dikarya</taxon>
        <taxon>Basidiomycota</taxon>
        <taxon>Agaricomycotina</taxon>
        <taxon>Agaricomycetes</taxon>
        <taxon>Agaricomycetidae</taxon>
        <taxon>Agaricales</taxon>
        <taxon>Pleurotineae</taxon>
        <taxon>Pleurotaceae</taxon>
        <taxon>Pleurotus</taxon>
    </lineage>
</organism>
<dbReference type="EMBL" id="JACETU010000006">
    <property type="protein sequence ID" value="KAF7425913.1"/>
    <property type="molecule type" value="Genomic_DNA"/>
</dbReference>
<dbReference type="Proteomes" id="UP000623687">
    <property type="component" value="Unassembled WGS sequence"/>
</dbReference>
<dbReference type="VEuPathDB" id="FungiDB:PC9H_008275"/>
<comment type="caution">
    <text evidence="1">The sequence shown here is derived from an EMBL/GenBank/DDBJ whole genome shotgun (WGS) entry which is preliminary data.</text>
</comment>
<name>A0A8H7DRG9_PLEOS</name>
<keyword evidence="2" id="KW-1185">Reference proteome</keyword>
<dbReference type="AlphaFoldDB" id="A0A8H7DRG9"/>
<evidence type="ECO:0000313" key="2">
    <source>
        <dbReference type="Proteomes" id="UP000623687"/>
    </source>
</evidence>
<protein>
    <submittedName>
        <fullName evidence="1">Uncharacterized protein</fullName>
    </submittedName>
</protein>
<sequence>MHMRLESSSSSVNYNFASGVTTHRGLLAALETCQVSSASRECVTSRPPARVGCEAGQRRRRKAIFIDLMVRLYRVDAGGSSDFAE</sequence>
<evidence type="ECO:0000313" key="1">
    <source>
        <dbReference type="EMBL" id="KAF7425913.1"/>
    </source>
</evidence>
<dbReference type="RefSeq" id="XP_036629217.1">
    <property type="nucleotide sequence ID" value="XM_036777789.1"/>
</dbReference>
<dbReference type="GeneID" id="59378093"/>
<accession>A0A8H7DRG9</accession>